<proteinExistence type="predicted"/>
<dbReference type="AlphaFoldDB" id="A0A6L2LN19"/>
<evidence type="ECO:0008006" key="3">
    <source>
        <dbReference type="Google" id="ProtNLM"/>
    </source>
</evidence>
<comment type="caution">
    <text evidence="2">The sequence shown here is derived from an EMBL/GenBank/DDBJ whole genome shotgun (WGS) entry which is preliminary data.</text>
</comment>
<evidence type="ECO:0000313" key="2">
    <source>
        <dbReference type="EMBL" id="GEU63088.1"/>
    </source>
</evidence>
<organism evidence="2">
    <name type="scientific">Tanacetum cinerariifolium</name>
    <name type="common">Dalmatian daisy</name>
    <name type="synonym">Chrysanthemum cinerariifolium</name>
    <dbReference type="NCBI Taxonomy" id="118510"/>
    <lineage>
        <taxon>Eukaryota</taxon>
        <taxon>Viridiplantae</taxon>
        <taxon>Streptophyta</taxon>
        <taxon>Embryophyta</taxon>
        <taxon>Tracheophyta</taxon>
        <taxon>Spermatophyta</taxon>
        <taxon>Magnoliopsida</taxon>
        <taxon>eudicotyledons</taxon>
        <taxon>Gunneridae</taxon>
        <taxon>Pentapetalae</taxon>
        <taxon>asterids</taxon>
        <taxon>campanulids</taxon>
        <taxon>Asterales</taxon>
        <taxon>Asteraceae</taxon>
        <taxon>Asteroideae</taxon>
        <taxon>Anthemideae</taxon>
        <taxon>Anthemidinae</taxon>
        <taxon>Tanacetum</taxon>
    </lineage>
</organism>
<sequence length="544" mass="61339">MVAYLTKSDASEGFNQVINFLNGSYLKYALTMNLNIYVSCIKQFWNTVAIKQVNDVTRLQAIVDKKKVVVIEAAIREVLRLDDTEGVDCLPNEEIFKELARMGYEKPSTKLTFYKAFFSSQWKFLIHTILLSTSRKFNFSKYIFDSLVRNVDSTTKFYMYPCFLQLLIGKQVGDLLIHTTKYASPTLTQKIEEGDADEHVEDVTIGDDAQGDGTASYREIPTVTQEPSILSPTPTIPPSQPPQDIPLTSRVQQTPPQLPQVQPPSLQPQPQPQQQAANFPTSLLQEALDAYATLTRRVEHLEYDKVAQAMKITKLKRRVKKLEKGNKVRVLKLRRLQRVGTSQRVSTSDDTVIDDESNQGRMIDEMDKDDAVVLMDEKEEDKKVEEAKVDESAQEVVDVVTTAKLITEVVTAASETVTTASAIISTAEPQVPAAPARVAAAPSRRRKGVVIRNPEEESTISSIISTETKSKDKGKRIMVEEPKPLKNKKQIEMDEEYARKLHAEINKDINWDVAIDHVKLKAKEDPAVQRYQVMKRKPQTEAQA</sequence>
<feature type="region of interest" description="Disordered" evidence="1">
    <location>
        <begin position="223"/>
        <end position="276"/>
    </location>
</feature>
<feature type="compositionally biased region" description="Low complexity" evidence="1">
    <location>
        <begin position="245"/>
        <end position="255"/>
    </location>
</feature>
<reference evidence="2" key="1">
    <citation type="journal article" date="2019" name="Sci. Rep.">
        <title>Draft genome of Tanacetum cinerariifolium, the natural source of mosquito coil.</title>
        <authorList>
            <person name="Yamashiro T."/>
            <person name="Shiraishi A."/>
            <person name="Satake H."/>
            <person name="Nakayama K."/>
        </authorList>
    </citation>
    <scope>NUCLEOTIDE SEQUENCE</scope>
</reference>
<protein>
    <recommendedName>
        <fullName evidence="3">Xylulose kinase-1</fullName>
    </recommendedName>
</protein>
<feature type="compositionally biased region" description="Pro residues" evidence="1">
    <location>
        <begin position="234"/>
        <end position="244"/>
    </location>
</feature>
<gene>
    <name evidence="2" type="ORF">Tci_035066</name>
</gene>
<dbReference type="EMBL" id="BKCJ010004788">
    <property type="protein sequence ID" value="GEU63088.1"/>
    <property type="molecule type" value="Genomic_DNA"/>
</dbReference>
<feature type="compositionally biased region" description="Pro residues" evidence="1">
    <location>
        <begin position="256"/>
        <end position="271"/>
    </location>
</feature>
<accession>A0A6L2LN19</accession>
<evidence type="ECO:0000256" key="1">
    <source>
        <dbReference type="SAM" id="MobiDB-lite"/>
    </source>
</evidence>
<name>A0A6L2LN19_TANCI</name>